<accession>A0A0D2JLK7</accession>
<evidence type="ECO:0000313" key="3">
    <source>
        <dbReference type="Proteomes" id="UP000032214"/>
    </source>
</evidence>
<keyword evidence="3" id="KW-1185">Reference proteome</keyword>
<protein>
    <submittedName>
        <fullName evidence="2">Uncharacterized protein</fullName>
    </submittedName>
</protein>
<organism evidence="2 3">
    <name type="scientific">candidate division TM6 bacterium JCVI TM6SC1</name>
    <dbReference type="NCBI Taxonomy" id="1306947"/>
    <lineage>
        <taxon>Bacteria</taxon>
        <taxon>Candidatus Babelota</taxon>
        <taxon>Vermiphilus</taxon>
    </lineage>
</organism>
<evidence type="ECO:0000313" key="2">
    <source>
        <dbReference type="EMBL" id="KIX85218.1"/>
    </source>
</evidence>
<keyword evidence="1" id="KW-0732">Signal</keyword>
<dbReference type="STRING" id="1306947.J120_02730"/>
<dbReference type="Proteomes" id="UP000032214">
    <property type="component" value="Unassembled WGS sequence"/>
</dbReference>
<evidence type="ECO:0000256" key="1">
    <source>
        <dbReference type="SAM" id="SignalP"/>
    </source>
</evidence>
<name>A0A0D2JLK7_9BACT</name>
<sequence>MKKFLYILLCAITPCVYGQLCSVQTCVSDEQSDELTLQDTNTVNPIVTQLQQYIAFIRVHIEQELWTHYSQELEYIQNNYLQNHMQAGEKIKELLKMVYGALDQDGLQQFLEQSLHIPSSHSSQLAQLCTHIIMTDIYVFLCGIHGLVNQ</sequence>
<reference evidence="2 3" key="1">
    <citation type="journal article" date="2013" name="Proc. Natl. Acad. Sci. U.S.A.">
        <title>Candidate phylum TM6 genome recovered from a hospital sink biofilm provides genomic insights into this uncultivated phylum.</title>
        <authorList>
            <person name="McLean J.S."/>
            <person name="Lombardo M.J."/>
            <person name="Badger J.H."/>
            <person name="Edlund A."/>
            <person name="Novotny M."/>
            <person name="Yee-Greenbaum J."/>
            <person name="Vyahhi N."/>
            <person name="Hall A.P."/>
            <person name="Yang Y."/>
            <person name="Dupont C.L."/>
            <person name="Ziegler M.G."/>
            <person name="Chitsaz H."/>
            <person name="Allen A.E."/>
            <person name="Yooseph S."/>
            <person name="Tesler G."/>
            <person name="Pevzner P.A."/>
            <person name="Friedman R.M."/>
            <person name="Nealson K.H."/>
            <person name="Venter J.C."/>
            <person name="Lasken R.S."/>
        </authorList>
    </citation>
    <scope>NUCLEOTIDE SEQUENCE [LARGE SCALE GENOMIC DNA]</scope>
    <source>
        <strain evidence="2 3">TM6SC1</strain>
    </source>
</reference>
<feature type="signal peptide" evidence="1">
    <location>
        <begin position="1"/>
        <end position="18"/>
    </location>
</feature>
<gene>
    <name evidence="2" type="ORF">J120_02730</name>
</gene>
<proteinExistence type="predicted"/>
<dbReference type="EMBL" id="ARQD01000002">
    <property type="protein sequence ID" value="KIX85218.1"/>
    <property type="molecule type" value="Genomic_DNA"/>
</dbReference>
<comment type="caution">
    <text evidence="2">The sequence shown here is derived from an EMBL/GenBank/DDBJ whole genome shotgun (WGS) entry which is preliminary data.</text>
</comment>
<dbReference type="AlphaFoldDB" id="A0A0D2JLK7"/>
<feature type="chain" id="PRO_5002245474" evidence="1">
    <location>
        <begin position="19"/>
        <end position="150"/>
    </location>
</feature>